<proteinExistence type="inferred from homology"/>
<evidence type="ECO:0000256" key="7">
    <source>
        <dbReference type="ARBA" id="ARBA00023033"/>
    </source>
</evidence>
<evidence type="ECO:0000313" key="10">
    <source>
        <dbReference type="Proteomes" id="UP000318578"/>
    </source>
</evidence>
<dbReference type="PANTHER" id="PTHR46696">
    <property type="entry name" value="P450, PUTATIVE (EUROFUNG)-RELATED"/>
    <property type="match status" value="1"/>
</dbReference>
<dbReference type="GO" id="GO:0008395">
    <property type="term" value="F:steroid hydroxylase activity"/>
    <property type="evidence" value="ECO:0007669"/>
    <property type="project" value="TreeGrafter"/>
</dbReference>
<dbReference type="GO" id="GO:0005506">
    <property type="term" value="F:iron ion binding"/>
    <property type="evidence" value="ECO:0007669"/>
    <property type="project" value="InterPro"/>
</dbReference>
<evidence type="ECO:0000313" key="9">
    <source>
        <dbReference type="EMBL" id="TVT23859.1"/>
    </source>
</evidence>
<gene>
    <name evidence="9" type="ORF">FNH06_08310</name>
</gene>
<dbReference type="GO" id="GO:0006707">
    <property type="term" value="P:cholesterol catabolic process"/>
    <property type="evidence" value="ECO:0007669"/>
    <property type="project" value="TreeGrafter"/>
</dbReference>
<dbReference type="GO" id="GO:0036199">
    <property type="term" value="F:cholest-4-en-3-one 26-monooxygenase activity"/>
    <property type="evidence" value="ECO:0007669"/>
    <property type="project" value="TreeGrafter"/>
</dbReference>
<reference evidence="9 10" key="1">
    <citation type="submission" date="2019-07" db="EMBL/GenBank/DDBJ databases">
        <title>New species of Amycolatopsis and Streptomyces.</title>
        <authorList>
            <person name="Duangmal K."/>
            <person name="Teo W.F.A."/>
            <person name="Lipun K."/>
        </authorList>
    </citation>
    <scope>NUCLEOTIDE SEQUENCE [LARGE SCALE GENOMIC DNA]</scope>
    <source>
        <strain evidence="9 10">JCM 30562</strain>
    </source>
</reference>
<keyword evidence="3" id="KW-0349">Heme</keyword>
<keyword evidence="7" id="KW-0503">Monooxygenase</keyword>
<sequence length="423" mass="47201">MTATAREFDTIDISDMAFWGRPPEEREEVFGRLRAERPVSWQRPVFSPLMGETNEDEAGYWAVVRNEDIVTVSRRADVFSSATGGVTFEDMPSEMLELATSILTMDAPRHSNVRRLISSTFTPKRVALIEDQIANQARQIVNAIAPLGEAEFVSSVSARLPMWTISEMIGIPEEDRESVTAAANLMISWDDDEATGGLDAATAMLNGVATLHGTCQDVIEARRAKPADDLMTALVQAEVDGFGLTDEEIRSFFVLLCVAGNDTTKQTTTHTLRALTNHPEQRRYLTEDFDGRIGAAVEEFVRWATPVMTFRRTALERFELAGQLIEPGEKVVMFYSSGNRDETAFDHPERFDLARDNRNHVAFGGRGAHYCLGNHLAKTQLKAIFSELLTRLPDIRADGDAEFLTSTFINGIKKQRCVFTPQR</sequence>
<protein>
    <submittedName>
        <fullName evidence="9">Cytochrome P450</fullName>
    </submittedName>
</protein>
<evidence type="ECO:0000256" key="6">
    <source>
        <dbReference type="ARBA" id="ARBA00023004"/>
    </source>
</evidence>
<comment type="function">
    <text evidence="8">Involved in the coupling of aromatic side chains of the heptapeptide of vancomycin.</text>
</comment>
<dbReference type="Proteomes" id="UP000318578">
    <property type="component" value="Unassembled WGS sequence"/>
</dbReference>
<evidence type="ECO:0000256" key="8">
    <source>
        <dbReference type="ARBA" id="ARBA00055433"/>
    </source>
</evidence>
<dbReference type="CDD" id="cd11033">
    <property type="entry name" value="CYP142-like"/>
    <property type="match status" value="1"/>
</dbReference>
<evidence type="ECO:0000256" key="3">
    <source>
        <dbReference type="ARBA" id="ARBA00022617"/>
    </source>
</evidence>
<dbReference type="PRINTS" id="PR00359">
    <property type="entry name" value="BP450"/>
</dbReference>
<dbReference type="EMBL" id="VJZA01000009">
    <property type="protein sequence ID" value="TVT23859.1"/>
    <property type="molecule type" value="Genomic_DNA"/>
</dbReference>
<keyword evidence="4" id="KW-0479">Metal-binding</keyword>
<dbReference type="RefSeq" id="WP_144636183.1">
    <property type="nucleotide sequence ID" value="NZ_BNAX01000017.1"/>
</dbReference>
<evidence type="ECO:0000256" key="2">
    <source>
        <dbReference type="ARBA" id="ARBA00010617"/>
    </source>
</evidence>
<keyword evidence="10" id="KW-1185">Reference proteome</keyword>
<evidence type="ECO:0000256" key="4">
    <source>
        <dbReference type="ARBA" id="ARBA00022723"/>
    </source>
</evidence>
<dbReference type="FunFam" id="1.10.630.10:FF:000018">
    <property type="entry name" value="Cytochrome P450 monooxygenase"/>
    <property type="match status" value="1"/>
</dbReference>
<dbReference type="PANTHER" id="PTHR46696:SF4">
    <property type="entry name" value="BIOTIN BIOSYNTHESIS CYTOCHROME P450"/>
    <property type="match status" value="1"/>
</dbReference>
<dbReference type="InterPro" id="IPR036396">
    <property type="entry name" value="Cyt_P450_sf"/>
</dbReference>
<dbReference type="AlphaFoldDB" id="A0A558AHY9"/>
<keyword evidence="6" id="KW-0408">Iron</keyword>
<organism evidence="9 10">
    <name type="scientific">Amycolatopsis acidiphila</name>
    <dbReference type="NCBI Taxonomy" id="715473"/>
    <lineage>
        <taxon>Bacteria</taxon>
        <taxon>Bacillati</taxon>
        <taxon>Actinomycetota</taxon>
        <taxon>Actinomycetes</taxon>
        <taxon>Pseudonocardiales</taxon>
        <taxon>Pseudonocardiaceae</taxon>
        <taxon>Amycolatopsis</taxon>
    </lineage>
</organism>
<comment type="pathway">
    <text evidence="1">Antibiotic biosynthesis; vancomycin biosynthesis.</text>
</comment>
<dbReference type="Pfam" id="PF00067">
    <property type="entry name" value="p450"/>
    <property type="match status" value="1"/>
</dbReference>
<dbReference type="InterPro" id="IPR001128">
    <property type="entry name" value="Cyt_P450"/>
</dbReference>
<evidence type="ECO:0000256" key="5">
    <source>
        <dbReference type="ARBA" id="ARBA00023002"/>
    </source>
</evidence>
<dbReference type="InterPro" id="IPR002397">
    <property type="entry name" value="Cyt_P450_B"/>
</dbReference>
<accession>A0A558AHY9</accession>
<keyword evidence="5" id="KW-0560">Oxidoreductase</keyword>
<name>A0A558AHY9_9PSEU</name>
<comment type="similarity">
    <text evidence="2">Belongs to the cytochrome P450 family.</text>
</comment>
<dbReference type="GO" id="GO:0020037">
    <property type="term" value="F:heme binding"/>
    <property type="evidence" value="ECO:0007669"/>
    <property type="project" value="InterPro"/>
</dbReference>
<comment type="caution">
    <text evidence="9">The sequence shown here is derived from an EMBL/GenBank/DDBJ whole genome shotgun (WGS) entry which is preliminary data.</text>
</comment>
<dbReference type="Gene3D" id="1.10.630.10">
    <property type="entry name" value="Cytochrome P450"/>
    <property type="match status" value="1"/>
</dbReference>
<dbReference type="SUPFAM" id="SSF48264">
    <property type="entry name" value="Cytochrome P450"/>
    <property type="match status" value="1"/>
</dbReference>
<evidence type="ECO:0000256" key="1">
    <source>
        <dbReference type="ARBA" id="ARBA00004660"/>
    </source>
</evidence>
<dbReference type="OrthoDB" id="5241086at2"/>